<dbReference type="EMBL" id="CM042018">
    <property type="protein sequence ID" value="KAI3827778.1"/>
    <property type="molecule type" value="Genomic_DNA"/>
</dbReference>
<gene>
    <name evidence="1" type="ORF">L1987_01861</name>
</gene>
<comment type="caution">
    <text evidence="1">The sequence shown here is derived from an EMBL/GenBank/DDBJ whole genome shotgun (WGS) entry which is preliminary data.</text>
</comment>
<reference evidence="2" key="1">
    <citation type="journal article" date="2022" name="Mol. Ecol. Resour.">
        <title>The genomes of chicory, endive, great burdock and yacon provide insights into Asteraceae palaeo-polyploidization history and plant inulin production.</title>
        <authorList>
            <person name="Fan W."/>
            <person name="Wang S."/>
            <person name="Wang H."/>
            <person name="Wang A."/>
            <person name="Jiang F."/>
            <person name="Liu H."/>
            <person name="Zhao H."/>
            <person name="Xu D."/>
            <person name="Zhang Y."/>
        </authorList>
    </citation>
    <scope>NUCLEOTIDE SEQUENCE [LARGE SCALE GENOMIC DNA]</scope>
    <source>
        <strain evidence="2">cv. Yunnan</strain>
    </source>
</reference>
<evidence type="ECO:0000313" key="2">
    <source>
        <dbReference type="Proteomes" id="UP001056120"/>
    </source>
</evidence>
<protein>
    <submittedName>
        <fullName evidence="1">Uncharacterized protein</fullName>
    </submittedName>
</protein>
<proteinExistence type="predicted"/>
<dbReference type="Proteomes" id="UP001056120">
    <property type="component" value="Linkage Group LG01"/>
</dbReference>
<organism evidence="1 2">
    <name type="scientific">Smallanthus sonchifolius</name>
    <dbReference type="NCBI Taxonomy" id="185202"/>
    <lineage>
        <taxon>Eukaryota</taxon>
        <taxon>Viridiplantae</taxon>
        <taxon>Streptophyta</taxon>
        <taxon>Embryophyta</taxon>
        <taxon>Tracheophyta</taxon>
        <taxon>Spermatophyta</taxon>
        <taxon>Magnoliopsida</taxon>
        <taxon>eudicotyledons</taxon>
        <taxon>Gunneridae</taxon>
        <taxon>Pentapetalae</taxon>
        <taxon>asterids</taxon>
        <taxon>campanulids</taxon>
        <taxon>Asterales</taxon>
        <taxon>Asteraceae</taxon>
        <taxon>Asteroideae</taxon>
        <taxon>Heliantheae alliance</taxon>
        <taxon>Millerieae</taxon>
        <taxon>Smallanthus</taxon>
    </lineage>
</organism>
<reference evidence="1 2" key="2">
    <citation type="journal article" date="2022" name="Mol. Ecol. Resour.">
        <title>The genomes of chicory, endive, great burdock and yacon provide insights into Asteraceae paleo-polyploidization history and plant inulin production.</title>
        <authorList>
            <person name="Fan W."/>
            <person name="Wang S."/>
            <person name="Wang H."/>
            <person name="Wang A."/>
            <person name="Jiang F."/>
            <person name="Liu H."/>
            <person name="Zhao H."/>
            <person name="Xu D."/>
            <person name="Zhang Y."/>
        </authorList>
    </citation>
    <scope>NUCLEOTIDE SEQUENCE [LARGE SCALE GENOMIC DNA]</scope>
    <source>
        <strain evidence="2">cv. Yunnan</strain>
        <tissue evidence="1">Leaves</tissue>
    </source>
</reference>
<sequence length="108" mass="12052">MINTMCVLEAWGKFVLKKLVLSQSCCEYHQPVTCLLHLKSSQEHTETESALGICLRPRTSDSHDFSIDVSSVTAAVYNSELCKQLKGFLATWPPSSPQPYVNELLIAH</sequence>
<keyword evidence="2" id="KW-1185">Reference proteome</keyword>
<evidence type="ECO:0000313" key="1">
    <source>
        <dbReference type="EMBL" id="KAI3827778.1"/>
    </source>
</evidence>
<name>A0ACB9K683_9ASTR</name>
<accession>A0ACB9K683</accession>